<dbReference type="InterPro" id="IPR050382">
    <property type="entry name" value="MFS_Na/Anion_cotransporter"/>
</dbReference>
<dbReference type="GO" id="GO:0006820">
    <property type="term" value="P:monoatomic anion transport"/>
    <property type="evidence" value="ECO:0007669"/>
    <property type="project" value="TreeGrafter"/>
</dbReference>
<accession>A0AAV4UNN3</accession>
<dbReference type="Proteomes" id="UP001054945">
    <property type="component" value="Unassembled WGS sequence"/>
</dbReference>
<proteinExistence type="predicted"/>
<evidence type="ECO:0000256" key="4">
    <source>
        <dbReference type="ARBA" id="ARBA00023136"/>
    </source>
</evidence>
<dbReference type="PANTHER" id="PTHR11662">
    <property type="entry name" value="SOLUTE CARRIER FAMILY 17"/>
    <property type="match status" value="1"/>
</dbReference>
<keyword evidence="7" id="KW-1185">Reference proteome</keyword>
<keyword evidence="3 5" id="KW-1133">Transmembrane helix</keyword>
<dbReference type="SUPFAM" id="SSF103473">
    <property type="entry name" value="MFS general substrate transporter"/>
    <property type="match status" value="1"/>
</dbReference>
<dbReference type="GO" id="GO:0022857">
    <property type="term" value="F:transmembrane transporter activity"/>
    <property type="evidence" value="ECO:0007669"/>
    <property type="project" value="TreeGrafter"/>
</dbReference>
<dbReference type="AlphaFoldDB" id="A0AAV4UNN3"/>
<comment type="caution">
    <text evidence="6">The sequence shown here is derived from an EMBL/GenBank/DDBJ whole genome shotgun (WGS) entry which is preliminary data.</text>
</comment>
<dbReference type="PANTHER" id="PTHR11662:SF399">
    <property type="entry name" value="FI19708P1-RELATED"/>
    <property type="match status" value="1"/>
</dbReference>
<dbReference type="EMBL" id="BPLR01013147">
    <property type="protein sequence ID" value="GIY59025.1"/>
    <property type="molecule type" value="Genomic_DNA"/>
</dbReference>
<reference evidence="6 7" key="1">
    <citation type="submission" date="2021-06" db="EMBL/GenBank/DDBJ databases">
        <title>Caerostris extrusa draft genome.</title>
        <authorList>
            <person name="Kono N."/>
            <person name="Arakawa K."/>
        </authorList>
    </citation>
    <scope>NUCLEOTIDE SEQUENCE [LARGE SCALE GENOMIC DNA]</scope>
</reference>
<feature type="transmembrane region" description="Helical" evidence="5">
    <location>
        <begin position="125"/>
        <end position="144"/>
    </location>
</feature>
<keyword evidence="4 5" id="KW-0472">Membrane</keyword>
<feature type="transmembrane region" description="Helical" evidence="5">
    <location>
        <begin position="92"/>
        <end position="113"/>
    </location>
</feature>
<sequence length="195" mass="21889">MAQNFHISSLLRSIGWDTWTVLDFFLLLDSSFHVSGNNTTFSITENGYWSCLPFLMKAFGEYTSSSIANWLLMKNYVTVDVLRRTCNTIGSLSGLLNGAGGSTSFIVPIIVGILTKNKTLEEWHLVFFISIAVVMFSCVVFAIFGSAKVQPWNFVEEEKDLKSIAMNDYEKKEIPPQISTIVSNGQTSPNFHNHR</sequence>
<dbReference type="GO" id="GO:0016020">
    <property type="term" value="C:membrane"/>
    <property type="evidence" value="ECO:0007669"/>
    <property type="project" value="UniProtKB-SubCell"/>
</dbReference>
<evidence type="ECO:0000256" key="5">
    <source>
        <dbReference type="SAM" id="Phobius"/>
    </source>
</evidence>
<evidence type="ECO:0000256" key="2">
    <source>
        <dbReference type="ARBA" id="ARBA00022692"/>
    </source>
</evidence>
<comment type="subcellular location">
    <subcellularLocation>
        <location evidence="1">Membrane</location>
        <topology evidence="1">Multi-pass membrane protein</topology>
    </subcellularLocation>
</comment>
<evidence type="ECO:0000313" key="6">
    <source>
        <dbReference type="EMBL" id="GIY59025.1"/>
    </source>
</evidence>
<dbReference type="InterPro" id="IPR036259">
    <property type="entry name" value="MFS_trans_sf"/>
</dbReference>
<organism evidence="6 7">
    <name type="scientific">Caerostris extrusa</name>
    <name type="common">Bark spider</name>
    <name type="synonym">Caerostris bankana</name>
    <dbReference type="NCBI Taxonomy" id="172846"/>
    <lineage>
        <taxon>Eukaryota</taxon>
        <taxon>Metazoa</taxon>
        <taxon>Ecdysozoa</taxon>
        <taxon>Arthropoda</taxon>
        <taxon>Chelicerata</taxon>
        <taxon>Arachnida</taxon>
        <taxon>Araneae</taxon>
        <taxon>Araneomorphae</taxon>
        <taxon>Entelegynae</taxon>
        <taxon>Araneoidea</taxon>
        <taxon>Araneidae</taxon>
        <taxon>Caerostris</taxon>
    </lineage>
</organism>
<protein>
    <submittedName>
        <fullName evidence="6">Inorganic phosphate cotransporter</fullName>
    </submittedName>
</protein>
<evidence type="ECO:0000313" key="7">
    <source>
        <dbReference type="Proteomes" id="UP001054945"/>
    </source>
</evidence>
<name>A0AAV4UNN3_CAEEX</name>
<gene>
    <name evidence="6" type="primary">Picot_56</name>
    <name evidence="6" type="ORF">CEXT_473781</name>
</gene>
<evidence type="ECO:0000256" key="1">
    <source>
        <dbReference type="ARBA" id="ARBA00004141"/>
    </source>
</evidence>
<keyword evidence="2 5" id="KW-0812">Transmembrane</keyword>
<evidence type="ECO:0000256" key="3">
    <source>
        <dbReference type="ARBA" id="ARBA00022989"/>
    </source>
</evidence>